<evidence type="ECO:0000256" key="3">
    <source>
        <dbReference type="ARBA" id="ARBA00022692"/>
    </source>
</evidence>
<dbReference type="GO" id="GO:0005886">
    <property type="term" value="C:plasma membrane"/>
    <property type="evidence" value="ECO:0007669"/>
    <property type="project" value="UniProtKB-SubCell"/>
</dbReference>
<dbReference type="Pfam" id="PF09335">
    <property type="entry name" value="VTT_dom"/>
    <property type="match status" value="1"/>
</dbReference>
<dbReference type="InterPro" id="IPR015414">
    <property type="entry name" value="TMEM64"/>
</dbReference>
<dbReference type="AlphaFoldDB" id="A0ABD5XWW7"/>
<feature type="transmembrane region" description="Helical" evidence="6">
    <location>
        <begin position="45"/>
        <end position="65"/>
    </location>
</feature>
<feature type="transmembrane region" description="Helical" evidence="6">
    <location>
        <begin position="72"/>
        <end position="91"/>
    </location>
</feature>
<dbReference type="InterPro" id="IPR006311">
    <property type="entry name" value="TAT_signal"/>
</dbReference>
<protein>
    <submittedName>
        <fullName evidence="8">TVP38/TMEM64 family protein</fullName>
    </submittedName>
</protein>
<keyword evidence="3 6" id="KW-0812">Transmembrane</keyword>
<keyword evidence="9" id="KW-1185">Reference proteome</keyword>
<comment type="caution">
    <text evidence="8">The sequence shown here is derived from an EMBL/GenBank/DDBJ whole genome shotgun (WGS) entry which is preliminary data.</text>
</comment>
<sequence>MAVSRATRRQFGSLGAVGAALAAAAVVFSPSAVLDSIAGLSAHPWRFVATLAVLYLVRPFLLWPVSALSLTVGYVLGATYGIPVAIAGTLLSNTTPFLLARYARTDRGVVGLTTRTSDRIVEATGELRGVVAARLAPLPADVVSSGAGLSDVSLRAYLLGTLVGESPWIAAEVIAGASMHTLSVHGLRHSLALFAAATSLSALLIARPAYRFVRDEYDLGV</sequence>
<feature type="transmembrane region" description="Helical" evidence="6">
    <location>
        <begin position="12"/>
        <end position="33"/>
    </location>
</feature>
<keyword evidence="5 6" id="KW-0472">Membrane</keyword>
<dbReference type="RefSeq" id="WP_274325146.1">
    <property type="nucleotide sequence ID" value="NZ_CP118158.1"/>
</dbReference>
<evidence type="ECO:0000313" key="8">
    <source>
        <dbReference type="EMBL" id="MFC7139560.1"/>
    </source>
</evidence>
<feature type="domain" description="VTT" evidence="7">
    <location>
        <begin position="64"/>
        <end position="177"/>
    </location>
</feature>
<accession>A0ABD5XWW7</accession>
<gene>
    <name evidence="8" type="ORF">ACFQMA_06870</name>
</gene>
<dbReference type="EMBL" id="JBHTAS010000001">
    <property type="protein sequence ID" value="MFC7139560.1"/>
    <property type="molecule type" value="Genomic_DNA"/>
</dbReference>
<evidence type="ECO:0000256" key="4">
    <source>
        <dbReference type="ARBA" id="ARBA00022989"/>
    </source>
</evidence>
<evidence type="ECO:0000256" key="1">
    <source>
        <dbReference type="ARBA" id="ARBA00004651"/>
    </source>
</evidence>
<keyword evidence="4 6" id="KW-1133">Transmembrane helix</keyword>
<proteinExistence type="predicted"/>
<evidence type="ECO:0000313" key="9">
    <source>
        <dbReference type="Proteomes" id="UP001596432"/>
    </source>
</evidence>
<dbReference type="PANTHER" id="PTHR12677">
    <property type="entry name" value="GOLGI APPARATUS MEMBRANE PROTEIN TVP38-RELATED"/>
    <property type="match status" value="1"/>
</dbReference>
<keyword evidence="2" id="KW-1003">Cell membrane</keyword>
<dbReference type="Proteomes" id="UP001596432">
    <property type="component" value="Unassembled WGS sequence"/>
</dbReference>
<reference evidence="8 9" key="1">
    <citation type="journal article" date="2019" name="Int. J. Syst. Evol. Microbiol.">
        <title>The Global Catalogue of Microorganisms (GCM) 10K type strain sequencing project: providing services to taxonomists for standard genome sequencing and annotation.</title>
        <authorList>
            <consortium name="The Broad Institute Genomics Platform"/>
            <consortium name="The Broad Institute Genome Sequencing Center for Infectious Disease"/>
            <person name="Wu L."/>
            <person name="Ma J."/>
        </authorList>
    </citation>
    <scope>NUCLEOTIDE SEQUENCE [LARGE SCALE GENOMIC DNA]</scope>
    <source>
        <strain evidence="8 9">XZYJT29</strain>
    </source>
</reference>
<evidence type="ECO:0000259" key="7">
    <source>
        <dbReference type="Pfam" id="PF09335"/>
    </source>
</evidence>
<dbReference type="GeneID" id="78819819"/>
<dbReference type="PANTHER" id="PTHR12677:SF59">
    <property type="entry name" value="GOLGI APPARATUS MEMBRANE PROTEIN TVP38-RELATED"/>
    <property type="match status" value="1"/>
</dbReference>
<name>A0ABD5XWW7_9EURY</name>
<organism evidence="8 9">
    <name type="scientific">Halosimplex aquaticum</name>
    <dbReference type="NCBI Taxonomy" id="3026162"/>
    <lineage>
        <taxon>Archaea</taxon>
        <taxon>Methanobacteriati</taxon>
        <taxon>Methanobacteriota</taxon>
        <taxon>Stenosarchaea group</taxon>
        <taxon>Halobacteria</taxon>
        <taxon>Halobacteriales</taxon>
        <taxon>Haloarculaceae</taxon>
        <taxon>Halosimplex</taxon>
    </lineage>
</organism>
<dbReference type="InterPro" id="IPR032816">
    <property type="entry name" value="VTT_dom"/>
</dbReference>
<evidence type="ECO:0000256" key="5">
    <source>
        <dbReference type="ARBA" id="ARBA00023136"/>
    </source>
</evidence>
<evidence type="ECO:0000256" key="6">
    <source>
        <dbReference type="SAM" id="Phobius"/>
    </source>
</evidence>
<comment type="subcellular location">
    <subcellularLocation>
        <location evidence="1">Cell membrane</location>
        <topology evidence="1">Multi-pass membrane protein</topology>
    </subcellularLocation>
</comment>
<evidence type="ECO:0000256" key="2">
    <source>
        <dbReference type="ARBA" id="ARBA00022475"/>
    </source>
</evidence>
<dbReference type="PROSITE" id="PS51318">
    <property type="entry name" value="TAT"/>
    <property type="match status" value="1"/>
</dbReference>